<keyword evidence="4" id="KW-0677">Repeat</keyword>
<evidence type="ECO:0000256" key="4">
    <source>
        <dbReference type="ARBA" id="ARBA00022737"/>
    </source>
</evidence>
<evidence type="ECO:0000256" key="2">
    <source>
        <dbReference type="ARBA" id="ARBA00022525"/>
    </source>
</evidence>
<proteinExistence type="predicted"/>
<dbReference type="InterPro" id="IPR036383">
    <property type="entry name" value="TSP1_rpt_sf"/>
</dbReference>
<comment type="subcellular location">
    <subcellularLocation>
        <location evidence="1">Secreted</location>
    </subcellularLocation>
</comment>
<keyword evidence="10" id="KW-1185">Reference proteome</keyword>
<dbReference type="PROSITE" id="PS50092">
    <property type="entry name" value="TSP1"/>
    <property type="match status" value="4"/>
</dbReference>
<comment type="caution">
    <text evidence="9">The sequence shown here is derived from an EMBL/GenBank/DDBJ whole genome shotgun (WGS) entry which is preliminary data.</text>
</comment>
<dbReference type="Pfam" id="PF00090">
    <property type="entry name" value="TSP_1"/>
    <property type="match status" value="4"/>
</dbReference>
<dbReference type="Pfam" id="PF24748">
    <property type="entry name" value="Galaxin_repeat"/>
    <property type="match status" value="2"/>
</dbReference>
<dbReference type="PANTHER" id="PTHR22906:SF43">
    <property type="entry name" value="PROPERDIN"/>
    <property type="match status" value="1"/>
</dbReference>
<keyword evidence="2" id="KW-0964">Secreted</keyword>
<organism evidence="9 10">
    <name type="scientific">Owenia fusiformis</name>
    <name type="common">Polychaete worm</name>
    <dbReference type="NCBI Taxonomy" id="6347"/>
    <lineage>
        <taxon>Eukaryota</taxon>
        <taxon>Metazoa</taxon>
        <taxon>Spiralia</taxon>
        <taxon>Lophotrochozoa</taxon>
        <taxon>Annelida</taxon>
        <taxon>Polychaeta</taxon>
        <taxon>Sedentaria</taxon>
        <taxon>Canalipalpata</taxon>
        <taxon>Sabellida</taxon>
        <taxon>Oweniida</taxon>
        <taxon>Oweniidae</taxon>
        <taxon>Owenia</taxon>
    </lineage>
</organism>
<evidence type="ECO:0000313" key="10">
    <source>
        <dbReference type="Proteomes" id="UP000749559"/>
    </source>
</evidence>
<dbReference type="InterPro" id="IPR056601">
    <property type="entry name" value="Galaxin_dom"/>
</dbReference>
<dbReference type="SMART" id="SM00209">
    <property type="entry name" value="TSP1"/>
    <property type="match status" value="4"/>
</dbReference>
<feature type="domain" description="Galaxin-like repeats" evidence="8">
    <location>
        <begin position="155"/>
        <end position="246"/>
    </location>
</feature>
<protein>
    <recommendedName>
        <fullName evidence="8">Galaxin-like repeats domain-containing protein</fullName>
    </recommendedName>
</protein>
<feature type="signal peptide" evidence="7">
    <location>
        <begin position="1"/>
        <end position="22"/>
    </location>
</feature>
<evidence type="ECO:0000256" key="6">
    <source>
        <dbReference type="SAM" id="MobiDB-lite"/>
    </source>
</evidence>
<reference evidence="9" key="1">
    <citation type="submission" date="2022-03" db="EMBL/GenBank/DDBJ databases">
        <authorList>
            <person name="Martin C."/>
        </authorList>
    </citation>
    <scope>NUCLEOTIDE SEQUENCE</scope>
</reference>
<dbReference type="PANTHER" id="PTHR22906">
    <property type="entry name" value="PROPERDIN"/>
    <property type="match status" value="1"/>
</dbReference>
<keyword evidence="3 7" id="KW-0732">Signal</keyword>
<dbReference type="AlphaFoldDB" id="A0A8J1TC81"/>
<evidence type="ECO:0000256" key="3">
    <source>
        <dbReference type="ARBA" id="ARBA00022729"/>
    </source>
</evidence>
<sequence>MRGAAWVLFTLTFLYVVKDTQAVLPKCEYKLLNRYVTDRDQPCAFFKCVYDSRRRQYRYQVRLCKTNMGAKYRSKPTRVEINCDQYATKCTRAYQLTIKANVQSEETPRDESEVNMAAPSSSRGSYSRGFNGRTYNRNPISTSNDQPLQLDIDVVPCGSNTYDPTTQVCCEGTVSANRGGAMQCCGKRTFSPGYGTCCNGQLSYDEHECCCGDSRKTYNPAIEGCCPGAYSGYCKISQGSQCCKYSGTRQRCVSPSSGYTSLDGTCTRSFSTGCGRFNPLRHTCCDGVLVPGARQNCCGKQGYSYKEKTCCNGRLFDETKRCCCGDTTLDPKKGICCGDKVALFADFNTNGLSCCEGVAYLPPKQRCIDGKVEETVNGGWGEWKWSGKCSKSCGGGFEDGERFCDNPAPQYGGKDCIGEKTASRPCNEQGCPVDGGFSNWVYGVCSVPCGDGQQQGTRKCNDPTPVNGGKDCEGPRTTSRPCKESECPIDGAWGSLKWSGKCSVTCGKGVETGTRVCDNPAPQYGGKDCPGDGSESRECEEPDCPVDGAWGEWELVGKCDATCGPGFQTKRRYCNNPAPKHGGRKCGNKGNQMEEDERERCNLGKCTLNDIDGEGGDDLLANEWNFGIGYDQDAPVLDGDRKAPLETAQNDGHFNNYANVFGDPHIFQNVGPDQIPICYDVNGKVEQIFEFLTESYTGLQLRAQFLPGPDEDFVKYVGRIGIKIFDYTLEFNINEVILNGEEHITWSKKDKRLIELPGPIAITIRMNPVRAKIYIGDLLNVNVSRWNGHLDFNTAEDKQLENSLGGIMGDVLKSVERLDINTTSITKHNTMVSSNILKFKSLNQQATFNDEIEEDKAEIETVGEEGFKQYEDSGRLLVSGRYVPVRLQRKAPGLCWFVAWENVDNGLTELSNFTKQDLFD</sequence>
<evidence type="ECO:0000256" key="5">
    <source>
        <dbReference type="ARBA" id="ARBA00023157"/>
    </source>
</evidence>
<evidence type="ECO:0000259" key="8">
    <source>
        <dbReference type="Pfam" id="PF24748"/>
    </source>
</evidence>
<dbReference type="EMBL" id="CAIIXF020000011">
    <property type="protein sequence ID" value="CAH1799366.1"/>
    <property type="molecule type" value="Genomic_DNA"/>
</dbReference>
<feature type="region of interest" description="Disordered" evidence="6">
    <location>
        <begin position="104"/>
        <end position="130"/>
    </location>
</feature>
<feature type="domain" description="Galaxin-like repeats" evidence="8">
    <location>
        <begin position="273"/>
        <end position="369"/>
    </location>
</feature>
<dbReference type="OrthoDB" id="6051778at2759"/>
<name>A0A8J1TC81_OWEFU</name>
<gene>
    <name evidence="9" type="ORF">OFUS_LOCUS23382</name>
</gene>
<evidence type="ECO:0000256" key="7">
    <source>
        <dbReference type="SAM" id="SignalP"/>
    </source>
</evidence>
<dbReference type="Gene3D" id="2.20.100.10">
    <property type="entry name" value="Thrombospondin type-1 (TSP1) repeat"/>
    <property type="match status" value="4"/>
</dbReference>
<feature type="chain" id="PRO_5043490349" description="Galaxin-like repeats domain-containing protein" evidence="7">
    <location>
        <begin position="23"/>
        <end position="920"/>
    </location>
</feature>
<keyword evidence="5" id="KW-1015">Disulfide bond</keyword>
<dbReference type="FunFam" id="2.20.100.10:FF:000001">
    <property type="entry name" value="semaphorin-5A isoform X1"/>
    <property type="match status" value="3"/>
</dbReference>
<accession>A0A8J1TC81</accession>
<dbReference type="Proteomes" id="UP000749559">
    <property type="component" value="Unassembled WGS sequence"/>
</dbReference>
<evidence type="ECO:0000313" key="9">
    <source>
        <dbReference type="EMBL" id="CAH1799366.1"/>
    </source>
</evidence>
<dbReference type="InterPro" id="IPR052065">
    <property type="entry name" value="Compl_asym_regulator"/>
</dbReference>
<dbReference type="SUPFAM" id="SSF82895">
    <property type="entry name" value="TSP-1 type 1 repeat"/>
    <property type="match status" value="4"/>
</dbReference>
<dbReference type="InterPro" id="IPR000884">
    <property type="entry name" value="TSP1_rpt"/>
</dbReference>
<evidence type="ECO:0000256" key="1">
    <source>
        <dbReference type="ARBA" id="ARBA00004613"/>
    </source>
</evidence>